<sequence>MRNAFQLAEESDTPVEKVSMEKFVYVMREHHTPVDHVCLQKIIADHNKKHDGMMKISDFFTRQEYLDEEFVLPSYGIKWKKKKIGGKGGMSRKGSRKKVKFMVPLPISTFPADIMEKRPARGPQRLTRRLQMALNSKADVNKVSKAGKPALLLTFKDAREYENICIERVEPILTKQIRSDVQNSYSRDSKMNEKKRRRTARASTLSTTSDQRPRCFRDIMDLVHRLSDEYD</sequence>
<evidence type="ECO:0000313" key="2">
    <source>
        <dbReference type="EMBL" id="KAG7328235.1"/>
    </source>
</evidence>
<dbReference type="PANTHER" id="PTHR24127">
    <property type="entry name" value="ANKYRIN REPEAT AND EF-HAND DOMAIN-CONTAINING PROTEIN 1"/>
    <property type="match status" value="1"/>
</dbReference>
<name>A0A9D3SLW0_9TELE</name>
<proteinExistence type="predicted"/>
<dbReference type="EMBL" id="JAHKSW010000009">
    <property type="protein sequence ID" value="KAG7328235.1"/>
    <property type="molecule type" value="Genomic_DNA"/>
</dbReference>
<dbReference type="AlphaFoldDB" id="A0A9D3SLW0"/>
<feature type="region of interest" description="Disordered" evidence="1">
    <location>
        <begin position="180"/>
        <end position="210"/>
    </location>
</feature>
<dbReference type="Proteomes" id="UP000824219">
    <property type="component" value="Linkage Group LG09"/>
</dbReference>
<dbReference type="PANTHER" id="PTHR24127:SF1">
    <property type="entry name" value="ANKYRIN REPEAT AND EF-HAND DOMAIN-CONTAINING PROTEIN 1"/>
    <property type="match status" value="1"/>
</dbReference>
<dbReference type="InterPro" id="IPR052801">
    <property type="entry name" value="Ankyrin-EF-hand"/>
</dbReference>
<accession>A0A9D3SLW0</accession>
<evidence type="ECO:0000313" key="3">
    <source>
        <dbReference type="Proteomes" id="UP000824219"/>
    </source>
</evidence>
<comment type="caution">
    <text evidence="2">The sequence shown here is derived from an EMBL/GenBank/DDBJ whole genome shotgun (WGS) entry which is preliminary data.</text>
</comment>
<evidence type="ECO:0000256" key="1">
    <source>
        <dbReference type="SAM" id="MobiDB-lite"/>
    </source>
</evidence>
<reference evidence="2 3" key="1">
    <citation type="submission" date="2021-06" db="EMBL/GenBank/DDBJ databases">
        <title>Chromosome-level genome assembly of the red-tail catfish (Hemibagrus wyckioides).</title>
        <authorList>
            <person name="Shao F."/>
        </authorList>
    </citation>
    <scope>NUCLEOTIDE SEQUENCE [LARGE SCALE GENOMIC DNA]</scope>
    <source>
        <strain evidence="2">EC202008001</strain>
        <tissue evidence="2">Blood</tissue>
    </source>
</reference>
<organism evidence="2 3">
    <name type="scientific">Hemibagrus wyckioides</name>
    <dbReference type="NCBI Taxonomy" id="337641"/>
    <lineage>
        <taxon>Eukaryota</taxon>
        <taxon>Metazoa</taxon>
        <taxon>Chordata</taxon>
        <taxon>Craniata</taxon>
        <taxon>Vertebrata</taxon>
        <taxon>Euteleostomi</taxon>
        <taxon>Actinopterygii</taxon>
        <taxon>Neopterygii</taxon>
        <taxon>Teleostei</taxon>
        <taxon>Ostariophysi</taxon>
        <taxon>Siluriformes</taxon>
        <taxon>Bagridae</taxon>
        <taxon>Hemibagrus</taxon>
    </lineage>
</organism>
<keyword evidence="3" id="KW-1185">Reference proteome</keyword>
<gene>
    <name evidence="2" type="ORF">KOW79_008179</name>
</gene>
<protein>
    <submittedName>
        <fullName evidence="2">Uncharacterized protein</fullName>
    </submittedName>
</protein>